<name>A0A127Q961_9BURK</name>
<proteinExistence type="predicted"/>
<dbReference type="EMBL" id="CP013234">
    <property type="protein sequence ID" value="AMP06536.1"/>
    <property type="molecule type" value="Genomic_DNA"/>
</dbReference>
<accession>A0A127Q961</accession>
<dbReference type="RefSeq" id="WP_061943057.1">
    <property type="nucleotide sequence ID" value="NZ_CP013234.1"/>
</dbReference>
<evidence type="ECO:0000313" key="1">
    <source>
        <dbReference type="EMBL" id="AMP06536.1"/>
    </source>
</evidence>
<dbReference type="Proteomes" id="UP000074561">
    <property type="component" value="Chromosome"/>
</dbReference>
<protein>
    <recommendedName>
        <fullName evidence="3">Phage tail protein</fullName>
    </recommendedName>
</protein>
<dbReference type="KEGG" id="cpra:CPter91_4221"/>
<dbReference type="AlphaFoldDB" id="A0A127Q961"/>
<sequence length="702" mass="74145">MPGLQIIITNAGRAALVNAEHNGTASLKITEIGITGAVFTAGKETTTLPGEIKRIKTISGEVVAPDTLHVTVRDDGTDTYTVRGIGYWLSNGVLLGVYSQPEPILQKSTQSMLLLAADLVFTDIKATLLTFGDANFTNPPATVERQGVVELATPTETVAGTDGTRAVTPEGLTPALAQAIAKHLVAVDPHQQYLTSERGNTLYFHKLPAVTDSDTHCDTLLDTGVRDVSVANDRGVIAATGLPMGADGYGTLTTENGGQFVHQVYTEGTTARRTWQRTGYLGAPLPFIGRDWKLLWDSVTFDPASKQDKLPFTPVQQGTGIGQKSNVVKIGWSGGNLKVTVDDTDMGAVIFQANLEAALKNYLPLTGGSVTGLLQVSGSTGAVGSLGPGRPCIEVASSGKSDDAYMTFHKPGAYATHFGLDANNDLSVGGYSMGAVSYKLWHAGNFDPAAKQNALGYTPVQEGTGVGQLPNRVKIGWAAGDGLKATVDATDQGYFVFANQTLRMRWVGQSGQPPWLLGGSSAGDICVYNPSEFSVKYATDSARSQNSENISNGNSYMRLQWSDPGGQTLYVWGSDGPTTARLSVVGNLSVGNARTWSGFPLRFAENPGVQPYYVLGIEAGHNEFSIYNRTSMAVGSCVSAMYANQLSGAGLQNQGIGGYIMNKNYTSPEVAGAWELRGYAYDFGSGGDGGVGSRAALWQRVG</sequence>
<gene>
    <name evidence="1" type="ORF">CPter91_4221</name>
</gene>
<dbReference type="PATRIC" id="fig|279113.9.peg.4187"/>
<evidence type="ECO:0000313" key="2">
    <source>
        <dbReference type="Proteomes" id="UP000074561"/>
    </source>
</evidence>
<organism evidence="1 2">
    <name type="scientific">Collimonas pratensis</name>
    <dbReference type="NCBI Taxonomy" id="279113"/>
    <lineage>
        <taxon>Bacteria</taxon>
        <taxon>Pseudomonadati</taxon>
        <taxon>Pseudomonadota</taxon>
        <taxon>Betaproteobacteria</taxon>
        <taxon>Burkholderiales</taxon>
        <taxon>Oxalobacteraceae</taxon>
        <taxon>Collimonas</taxon>
    </lineage>
</organism>
<dbReference type="OrthoDB" id="8613813at2"/>
<dbReference type="STRING" id="279113.CPter91_4221"/>
<reference evidence="1 2" key="1">
    <citation type="submission" date="2015-11" db="EMBL/GenBank/DDBJ databases">
        <title>Exploring the genomic traits of fungus-feeding bacterial genus Collimonas.</title>
        <authorList>
            <person name="Song C."/>
            <person name="Schmidt R."/>
            <person name="de Jager V."/>
            <person name="Krzyzanowska D."/>
            <person name="Jongedijk E."/>
            <person name="Cankar K."/>
            <person name="Beekwilder J."/>
            <person name="van Veen A."/>
            <person name="de Boer W."/>
            <person name="van Veen J.A."/>
            <person name="Garbeva P."/>
        </authorList>
    </citation>
    <scope>NUCLEOTIDE SEQUENCE [LARGE SCALE GENOMIC DNA]</scope>
    <source>
        <strain evidence="1 2">Ter91</strain>
    </source>
</reference>
<evidence type="ECO:0008006" key="3">
    <source>
        <dbReference type="Google" id="ProtNLM"/>
    </source>
</evidence>